<name>A0A087TUH0_STEMI</name>
<dbReference type="Proteomes" id="UP000054359">
    <property type="component" value="Unassembled WGS sequence"/>
</dbReference>
<feature type="non-terminal residue" evidence="1">
    <location>
        <position position="62"/>
    </location>
</feature>
<organism evidence="1 2">
    <name type="scientific">Stegodyphus mimosarum</name>
    <name type="common">African social velvet spider</name>
    <dbReference type="NCBI Taxonomy" id="407821"/>
    <lineage>
        <taxon>Eukaryota</taxon>
        <taxon>Metazoa</taxon>
        <taxon>Ecdysozoa</taxon>
        <taxon>Arthropoda</taxon>
        <taxon>Chelicerata</taxon>
        <taxon>Arachnida</taxon>
        <taxon>Araneae</taxon>
        <taxon>Araneomorphae</taxon>
        <taxon>Entelegynae</taxon>
        <taxon>Eresoidea</taxon>
        <taxon>Eresidae</taxon>
        <taxon>Stegodyphus</taxon>
    </lineage>
</organism>
<dbReference type="AlphaFoldDB" id="A0A087TUH0"/>
<protein>
    <submittedName>
        <fullName evidence="1">Uncharacterized protein</fullName>
    </submittedName>
</protein>
<sequence length="62" mass="7097">MARISRGARYFTFMNKHPVRTRRQGSPDQRTFAQFFGPDARLGKPCHKRLAPQMLVSSCSSL</sequence>
<gene>
    <name evidence="1" type="ORF">X975_19678</name>
</gene>
<reference evidence="1 2" key="1">
    <citation type="submission" date="2013-11" db="EMBL/GenBank/DDBJ databases">
        <title>Genome sequencing of Stegodyphus mimosarum.</title>
        <authorList>
            <person name="Bechsgaard J."/>
        </authorList>
    </citation>
    <scope>NUCLEOTIDE SEQUENCE [LARGE SCALE GENOMIC DNA]</scope>
</reference>
<keyword evidence="2" id="KW-1185">Reference proteome</keyword>
<evidence type="ECO:0000313" key="1">
    <source>
        <dbReference type="EMBL" id="KFM68759.1"/>
    </source>
</evidence>
<evidence type="ECO:0000313" key="2">
    <source>
        <dbReference type="Proteomes" id="UP000054359"/>
    </source>
</evidence>
<accession>A0A087TUH0</accession>
<proteinExistence type="predicted"/>
<dbReference type="EMBL" id="KK116793">
    <property type="protein sequence ID" value="KFM68759.1"/>
    <property type="molecule type" value="Genomic_DNA"/>
</dbReference>